<keyword evidence="6 10" id="KW-0418">Kinase</keyword>
<feature type="transmembrane region" description="Helical" evidence="8">
    <location>
        <begin position="150"/>
        <end position="173"/>
    </location>
</feature>
<evidence type="ECO:0000313" key="10">
    <source>
        <dbReference type="EMBL" id="GAA1519312.1"/>
    </source>
</evidence>
<dbReference type="PROSITE" id="PS50109">
    <property type="entry name" value="HIS_KIN"/>
    <property type="match status" value="1"/>
</dbReference>
<evidence type="ECO:0000313" key="11">
    <source>
        <dbReference type="Proteomes" id="UP001500177"/>
    </source>
</evidence>
<evidence type="ECO:0000256" key="8">
    <source>
        <dbReference type="SAM" id="Phobius"/>
    </source>
</evidence>
<dbReference type="RefSeq" id="WP_173154575.1">
    <property type="nucleotide sequence ID" value="NZ_BAAALX010000010.1"/>
</dbReference>
<dbReference type="PANTHER" id="PTHR43711">
    <property type="entry name" value="TWO-COMPONENT HISTIDINE KINASE"/>
    <property type="match status" value="1"/>
</dbReference>
<evidence type="ECO:0000256" key="3">
    <source>
        <dbReference type="ARBA" id="ARBA00012438"/>
    </source>
</evidence>
<keyword evidence="8" id="KW-1133">Transmembrane helix</keyword>
<dbReference type="SMART" id="SM00387">
    <property type="entry name" value="HATPase_c"/>
    <property type="match status" value="1"/>
</dbReference>
<dbReference type="InterPro" id="IPR004358">
    <property type="entry name" value="Sig_transdc_His_kin-like_C"/>
</dbReference>
<keyword evidence="8" id="KW-0472">Membrane</keyword>
<feature type="transmembrane region" description="Helical" evidence="8">
    <location>
        <begin position="77"/>
        <end position="98"/>
    </location>
</feature>
<dbReference type="Pfam" id="PF02518">
    <property type="entry name" value="HATPase_c"/>
    <property type="match status" value="1"/>
</dbReference>
<dbReference type="InterPro" id="IPR003594">
    <property type="entry name" value="HATPase_dom"/>
</dbReference>
<dbReference type="PRINTS" id="PR00344">
    <property type="entry name" value="BCTRLSENSOR"/>
</dbReference>
<dbReference type="CDD" id="cd00075">
    <property type="entry name" value="HATPase"/>
    <property type="match status" value="1"/>
</dbReference>
<keyword evidence="7" id="KW-0902">Two-component regulatory system</keyword>
<dbReference type="SUPFAM" id="SSF47384">
    <property type="entry name" value="Homodimeric domain of signal transducing histidine kinase"/>
    <property type="match status" value="1"/>
</dbReference>
<sequence>MNRLARIAYLGFVAGDSKAFTIIHQVSFAIMLGASAALLSALRPDSAVADDSILTGAGLLIVATLGAVYSERFSRAWVPNLVIPLLDFLALGLCRWATYPDGGVLSILAFTPVVWLVTSFRTRGAVISVAAVLITLSSVSLFGGEAPVDAARIVLALILPVAVILVSAMIIGLETRLSSTNLRLSAALDRQRDLTRDLQRTSTLLRGTGASVDVGVKVLDENGTTVFENPAFMTHLNAAVARMTGEQDSPADAVAAGAMDAGVDEVDMFCADGITRIPPSDSPLTRARRGERFSDELIWVGPQDGEQLALSVTAVGWQGHPGIAPHTIVTTQDVTATQQLIRARERILASVSHELRTPLTSIMGYTELALDELDDGSAAAASAIASYLTVVQRNSDQLLTMVEDILRTQQTQSNRFELEITEFELTPLIDDVVAQLRSTAADQEVELAVESAGSPTISADSKRITQVLTNLVVNGIKYSGPGHRVTVRTQSDALGAGFDVVDDGAGIPAAEVDQLFTAFFRGAAARASSQRGVGLGLALVKGIVDAHAGTIAVSSIEGAGSTFSVRIPSRDEGIRP</sequence>
<evidence type="ECO:0000259" key="9">
    <source>
        <dbReference type="PROSITE" id="PS50109"/>
    </source>
</evidence>
<comment type="subcellular location">
    <subcellularLocation>
        <location evidence="2">Cell membrane</location>
    </subcellularLocation>
</comment>
<dbReference type="InterPro" id="IPR005467">
    <property type="entry name" value="His_kinase_dom"/>
</dbReference>
<dbReference type="CDD" id="cd00082">
    <property type="entry name" value="HisKA"/>
    <property type="match status" value="1"/>
</dbReference>
<proteinExistence type="predicted"/>
<evidence type="ECO:0000256" key="5">
    <source>
        <dbReference type="ARBA" id="ARBA00022679"/>
    </source>
</evidence>
<dbReference type="InterPro" id="IPR036097">
    <property type="entry name" value="HisK_dim/P_sf"/>
</dbReference>
<feature type="transmembrane region" description="Helical" evidence="8">
    <location>
        <begin position="21"/>
        <end position="41"/>
    </location>
</feature>
<feature type="transmembrane region" description="Helical" evidence="8">
    <location>
        <begin position="53"/>
        <end position="70"/>
    </location>
</feature>
<name>A0ABN2AHS0_9MICO</name>
<gene>
    <name evidence="10" type="ORF">GCM10009690_23060</name>
</gene>
<protein>
    <recommendedName>
        <fullName evidence="3">histidine kinase</fullName>
        <ecNumber evidence="3">2.7.13.3</ecNumber>
    </recommendedName>
</protein>
<evidence type="ECO:0000256" key="4">
    <source>
        <dbReference type="ARBA" id="ARBA00022553"/>
    </source>
</evidence>
<keyword evidence="5" id="KW-0808">Transferase</keyword>
<dbReference type="SUPFAM" id="SSF55874">
    <property type="entry name" value="ATPase domain of HSP90 chaperone/DNA topoisomerase II/histidine kinase"/>
    <property type="match status" value="1"/>
</dbReference>
<feature type="transmembrane region" description="Helical" evidence="8">
    <location>
        <begin position="125"/>
        <end position="144"/>
    </location>
</feature>
<evidence type="ECO:0000256" key="2">
    <source>
        <dbReference type="ARBA" id="ARBA00004236"/>
    </source>
</evidence>
<dbReference type="EC" id="2.7.13.3" evidence="3"/>
<dbReference type="Gene3D" id="1.10.287.130">
    <property type="match status" value="1"/>
</dbReference>
<comment type="catalytic activity">
    <reaction evidence="1">
        <text>ATP + protein L-histidine = ADP + protein N-phospho-L-histidine.</text>
        <dbReference type="EC" id="2.7.13.3"/>
    </reaction>
</comment>
<feature type="domain" description="Histidine kinase" evidence="9">
    <location>
        <begin position="350"/>
        <end position="571"/>
    </location>
</feature>
<keyword evidence="4" id="KW-0597">Phosphoprotein</keyword>
<dbReference type="SMART" id="SM00388">
    <property type="entry name" value="HisKA"/>
    <property type="match status" value="1"/>
</dbReference>
<dbReference type="InterPro" id="IPR050736">
    <property type="entry name" value="Sensor_HK_Regulatory"/>
</dbReference>
<dbReference type="InterPro" id="IPR003661">
    <property type="entry name" value="HisK_dim/P_dom"/>
</dbReference>
<dbReference type="Pfam" id="PF00512">
    <property type="entry name" value="HisKA"/>
    <property type="match status" value="1"/>
</dbReference>
<dbReference type="PANTHER" id="PTHR43711:SF1">
    <property type="entry name" value="HISTIDINE KINASE 1"/>
    <property type="match status" value="1"/>
</dbReference>
<dbReference type="GO" id="GO:0016301">
    <property type="term" value="F:kinase activity"/>
    <property type="evidence" value="ECO:0007669"/>
    <property type="project" value="UniProtKB-KW"/>
</dbReference>
<evidence type="ECO:0000256" key="1">
    <source>
        <dbReference type="ARBA" id="ARBA00000085"/>
    </source>
</evidence>
<evidence type="ECO:0000256" key="7">
    <source>
        <dbReference type="ARBA" id="ARBA00023012"/>
    </source>
</evidence>
<keyword evidence="11" id="KW-1185">Reference proteome</keyword>
<organism evidence="10 11">
    <name type="scientific">Brevibacterium permense</name>
    <dbReference type="NCBI Taxonomy" id="234834"/>
    <lineage>
        <taxon>Bacteria</taxon>
        <taxon>Bacillati</taxon>
        <taxon>Actinomycetota</taxon>
        <taxon>Actinomycetes</taxon>
        <taxon>Micrococcales</taxon>
        <taxon>Brevibacteriaceae</taxon>
        <taxon>Brevibacterium</taxon>
    </lineage>
</organism>
<dbReference type="InterPro" id="IPR036890">
    <property type="entry name" value="HATPase_C_sf"/>
</dbReference>
<reference evidence="10 11" key="1">
    <citation type="journal article" date="2019" name="Int. J. Syst. Evol. Microbiol.">
        <title>The Global Catalogue of Microorganisms (GCM) 10K type strain sequencing project: providing services to taxonomists for standard genome sequencing and annotation.</title>
        <authorList>
            <consortium name="The Broad Institute Genomics Platform"/>
            <consortium name="The Broad Institute Genome Sequencing Center for Infectious Disease"/>
            <person name="Wu L."/>
            <person name="Ma J."/>
        </authorList>
    </citation>
    <scope>NUCLEOTIDE SEQUENCE [LARGE SCALE GENOMIC DNA]</scope>
    <source>
        <strain evidence="10 11">JCM 13318</strain>
    </source>
</reference>
<keyword evidence="8" id="KW-0812">Transmembrane</keyword>
<evidence type="ECO:0000256" key="6">
    <source>
        <dbReference type="ARBA" id="ARBA00022777"/>
    </source>
</evidence>
<accession>A0ABN2AHS0</accession>
<dbReference type="Gene3D" id="3.30.565.10">
    <property type="entry name" value="Histidine kinase-like ATPase, C-terminal domain"/>
    <property type="match status" value="1"/>
</dbReference>
<dbReference type="EMBL" id="BAAALX010000010">
    <property type="protein sequence ID" value="GAA1519312.1"/>
    <property type="molecule type" value="Genomic_DNA"/>
</dbReference>
<comment type="caution">
    <text evidence="10">The sequence shown here is derived from an EMBL/GenBank/DDBJ whole genome shotgun (WGS) entry which is preliminary data.</text>
</comment>
<dbReference type="Proteomes" id="UP001500177">
    <property type="component" value="Unassembled WGS sequence"/>
</dbReference>